<dbReference type="PANTHER" id="PTHR42911:SF2">
    <property type="entry name" value="PROHIBITIN FAMILY PROTEIN"/>
    <property type="match status" value="1"/>
</dbReference>
<protein>
    <recommendedName>
        <fullName evidence="4">Band 7 domain-containing protein</fullName>
    </recommendedName>
</protein>
<feature type="domain" description="Band 7" evidence="4">
    <location>
        <begin position="44"/>
        <end position="231"/>
    </location>
</feature>
<keyword evidence="2" id="KW-0175">Coiled coil</keyword>
<dbReference type="InterPro" id="IPR001107">
    <property type="entry name" value="Band_7"/>
</dbReference>
<dbReference type="GO" id="GO:0016020">
    <property type="term" value="C:membrane"/>
    <property type="evidence" value="ECO:0007669"/>
    <property type="project" value="UniProtKB-SubCell"/>
</dbReference>
<dbReference type="OrthoDB" id="5490611at2"/>
<dbReference type="Proteomes" id="UP000326354">
    <property type="component" value="Chromosome"/>
</dbReference>
<dbReference type="InterPro" id="IPR036013">
    <property type="entry name" value="Band_7/SPFH_dom_sf"/>
</dbReference>
<name>A0A5S9ILE3_UABAM</name>
<evidence type="ECO:0000259" key="4">
    <source>
        <dbReference type="Pfam" id="PF01145"/>
    </source>
</evidence>
<evidence type="ECO:0000256" key="3">
    <source>
        <dbReference type="SAM" id="Phobius"/>
    </source>
</evidence>
<feature type="coiled-coil region" evidence="2">
    <location>
        <begin position="255"/>
        <end position="282"/>
    </location>
</feature>
<dbReference type="SUPFAM" id="SSF117892">
    <property type="entry name" value="Band 7/SPFH domain"/>
    <property type="match status" value="1"/>
</dbReference>
<evidence type="ECO:0000313" key="6">
    <source>
        <dbReference type="Proteomes" id="UP000326354"/>
    </source>
</evidence>
<sequence>MTDRRPTPQYQPNLKDISPLLTGTGIVLVLLIGFALAVAFTGITIVKPGEVAVIMNNLTGDTQVQTTNGTIVHLPFGMTKVYKIDKTQQPIRMKGYDGVQIKTNDGSNVDMNVEVQYQIIPSEVKTIIKDIGRGDRYKQGLVRAYARSIIRDTLGTLSVTEIADPSNRDGKLDESKKKMEESLLKYGIAVTLITATNPRFNSDYEMMIKKRKEADQEVRNQKSAQITAQQEQYKKVAEATRIKKVEIRKAEGELAAKIIAVNERAKQMLEKAEAEGYTLEKEGEQALVEGKNEAEAILVEGLAKAEAIKKLSEAYEKGGQALVREALAEKFRGVILEGRPYSLSTNIDRFRLEKAAGAKSR</sequence>
<evidence type="ECO:0000256" key="2">
    <source>
        <dbReference type="SAM" id="Coils"/>
    </source>
</evidence>
<dbReference type="RefSeq" id="WP_151968208.1">
    <property type="nucleotide sequence ID" value="NZ_AP019860.1"/>
</dbReference>
<comment type="subcellular location">
    <subcellularLocation>
        <location evidence="1">Membrane</location>
        <topology evidence="1">Single-pass membrane protein</topology>
    </subcellularLocation>
</comment>
<dbReference type="PANTHER" id="PTHR42911">
    <property type="entry name" value="MODULATOR OF FTSH PROTEASE HFLC"/>
    <property type="match status" value="1"/>
</dbReference>
<reference evidence="5 6" key="1">
    <citation type="submission" date="2019-08" db="EMBL/GenBank/DDBJ databases">
        <title>Complete genome sequence of Candidatus Uab amorphum.</title>
        <authorList>
            <person name="Shiratori T."/>
            <person name="Suzuki S."/>
            <person name="Kakizawa Y."/>
            <person name="Ishida K."/>
        </authorList>
    </citation>
    <scope>NUCLEOTIDE SEQUENCE [LARGE SCALE GENOMIC DNA]</scope>
    <source>
        <strain evidence="5 6">SRT547</strain>
    </source>
</reference>
<accession>A0A5S9ILE3</accession>
<dbReference type="KEGG" id="uam:UABAM_02384"/>
<dbReference type="EMBL" id="AP019860">
    <property type="protein sequence ID" value="BBM84029.1"/>
    <property type="molecule type" value="Genomic_DNA"/>
</dbReference>
<gene>
    <name evidence="5" type="ORF">UABAM_02384</name>
</gene>
<proteinExistence type="predicted"/>
<evidence type="ECO:0000256" key="1">
    <source>
        <dbReference type="ARBA" id="ARBA00004167"/>
    </source>
</evidence>
<keyword evidence="3" id="KW-0812">Transmembrane</keyword>
<dbReference type="AlphaFoldDB" id="A0A5S9ILE3"/>
<dbReference type="Pfam" id="PF01145">
    <property type="entry name" value="Band_7"/>
    <property type="match status" value="1"/>
</dbReference>
<evidence type="ECO:0000313" key="5">
    <source>
        <dbReference type="EMBL" id="BBM84029.1"/>
    </source>
</evidence>
<keyword evidence="6" id="KW-1185">Reference proteome</keyword>
<keyword evidence="3" id="KW-0472">Membrane</keyword>
<organism evidence="5 6">
    <name type="scientific">Uabimicrobium amorphum</name>
    <dbReference type="NCBI Taxonomy" id="2596890"/>
    <lineage>
        <taxon>Bacteria</taxon>
        <taxon>Pseudomonadati</taxon>
        <taxon>Planctomycetota</taxon>
        <taxon>Candidatus Uabimicrobiia</taxon>
        <taxon>Candidatus Uabimicrobiales</taxon>
        <taxon>Candidatus Uabimicrobiaceae</taxon>
        <taxon>Candidatus Uabimicrobium</taxon>
    </lineage>
</organism>
<keyword evidence="3" id="KW-1133">Transmembrane helix</keyword>
<dbReference type="Gene3D" id="3.30.479.30">
    <property type="entry name" value="Band 7 domain"/>
    <property type="match status" value="1"/>
</dbReference>
<feature type="transmembrane region" description="Helical" evidence="3">
    <location>
        <begin position="20"/>
        <end position="46"/>
    </location>
</feature>